<evidence type="ECO:0000256" key="4">
    <source>
        <dbReference type="ARBA" id="ARBA00011989"/>
    </source>
</evidence>
<feature type="domain" description="NAD(P)-binding" evidence="8">
    <location>
        <begin position="6"/>
        <end position="323"/>
    </location>
</feature>
<evidence type="ECO:0000256" key="3">
    <source>
        <dbReference type="ARBA" id="ARBA00009263"/>
    </source>
</evidence>
<comment type="similarity">
    <text evidence="3 7">Belongs to the NAD(P)-dependent epimerase/dehydratase family. GDP-mannose 4,6-dehydratase subfamily.</text>
</comment>
<feature type="active site" description="Nucleophile" evidence="7">
    <location>
        <position position="189"/>
    </location>
</feature>
<dbReference type="GO" id="GO:0070401">
    <property type="term" value="F:NADP+ binding"/>
    <property type="evidence" value="ECO:0007669"/>
    <property type="project" value="UniProtKB-UniRule"/>
</dbReference>
<proteinExistence type="inferred from homology"/>
<dbReference type="FunFam" id="3.40.50.720:FF:000924">
    <property type="entry name" value="GDP-mannose 4,6 dehydratase"/>
    <property type="match status" value="1"/>
</dbReference>
<comment type="cofactor">
    <cofactor evidence="2 7">
        <name>NADP(+)</name>
        <dbReference type="ChEBI" id="CHEBI:58349"/>
    </cofactor>
</comment>
<dbReference type="PANTHER" id="PTHR43715">
    <property type="entry name" value="GDP-MANNOSE 4,6-DEHYDRATASE"/>
    <property type="match status" value="1"/>
</dbReference>
<dbReference type="SUPFAM" id="SSF51735">
    <property type="entry name" value="NAD(P)-binding Rossmann-fold domains"/>
    <property type="match status" value="1"/>
</dbReference>
<sequence length="336" mass="37535">MPQTALITGITGQDGSYLCELLLSKGYCVHGSTRSAESESLNHLKAGLNKARLPEDPLDSVLKIHQLDFARDEATSEFLDKHKIDEIYHLAGQTRVGDSFDHPTATFNANVKPTLALLEAIRASSRSQSIRFFQASSAEIFGGTEESPQSESTQYAPRSPYAASKVAAQSLVESYREAYGLFVCSGILYNHESPRRSAEFVSGKIVDAAARIALGEEHKLVLGNFETGRDWGFAGDYVEAMWMMLQHEAPKDYVIATGEWHSLREFLEIAFQTVGLDWQDYTTSDPKFFRPVEPTRLVGDPTRIKTDLGWQPQTTFAEMIEAMVKQRIVQRRSESE</sequence>
<comment type="function">
    <text evidence="6 7">Catalyzes the conversion of GDP-D-mannose to GDP-4-dehydro-6-deoxy-D-mannose.</text>
</comment>
<keyword evidence="7" id="KW-0521">NADP</keyword>
<accession>A0A517QS40</accession>
<dbReference type="InterPro" id="IPR036291">
    <property type="entry name" value="NAD(P)-bd_dom_sf"/>
</dbReference>
<reference evidence="9 10" key="1">
    <citation type="submission" date="2019-02" db="EMBL/GenBank/DDBJ databases">
        <title>Deep-cultivation of Planctomycetes and their phenomic and genomic characterization uncovers novel biology.</title>
        <authorList>
            <person name="Wiegand S."/>
            <person name="Jogler M."/>
            <person name="Boedeker C."/>
            <person name="Pinto D."/>
            <person name="Vollmers J."/>
            <person name="Rivas-Marin E."/>
            <person name="Kohn T."/>
            <person name="Peeters S.H."/>
            <person name="Heuer A."/>
            <person name="Rast P."/>
            <person name="Oberbeckmann S."/>
            <person name="Bunk B."/>
            <person name="Jeske O."/>
            <person name="Meyerdierks A."/>
            <person name="Storesund J.E."/>
            <person name="Kallscheuer N."/>
            <person name="Luecker S."/>
            <person name="Lage O.M."/>
            <person name="Pohl T."/>
            <person name="Merkel B.J."/>
            <person name="Hornburger P."/>
            <person name="Mueller R.-W."/>
            <person name="Bruemmer F."/>
            <person name="Labrenz M."/>
            <person name="Spormann A.M."/>
            <person name="Op den Camp H."/>
            <person name="Overmann J."/>
            <person name="Amann R."/>
            <person name="Jetten M.S.M."/>
            <person name="Mascher T."/>
            <person name="Medema M.H."/>
            <person name="Devos D.P."/>
            <person name="Kaster A.-K."/>
            <person name="Ovreas L."/>
            <person name="Rohde M."/>
            <person name="Galperin M.Y."/>
            <person name="Jogler C."/>
        </authorList>
    </citation>
    <scope>NUCLEOTIDE SEQUENCE [LARGE SCALE GENOMIC DNA]</scope>
    <source>
        <strain evidence="9 10">Mal48</strain>
    </source>
</reference>
<dbReference type="KEGG" id="tpol:Mal48_37100"/>
<dbReference type="GO" id="GO:0008446">
    <property type="term" value="F:GDP-mannose 4,6-dehydratase activity"/>
    <property type="evidence" value="ECO:0007669"/>
    <property type="project" value="UniProtKB-UniRule"/>
</dbReference>
<evidence type="ECO:0000256" key="1">
    <source>
        <dbReference type="ARBA" id="ARBA00000188"/>
    </source>
</evidence>
<dbReference type="Gene3D" id="3.40.50.720">
    <property type="entry name" value="NAD(P)-binding Rossmann-like Domain"/>
    <property type="match status" value="1"/>
</dbReference>
<evidence type="ECO:0000313" key="9">
    <source>
        <dbReference type="EMBL" id="QDT34450.1"/>
    </source>
</evidence>
<dbReference type="InterPro" id="IPR006368">
    <property type="entry name" value="GDP_Man_deHydtase"/>
</dbReference>
<comment type="caution">
    <text evidence="7">Lacks conserved residue(s) required for the propagation of feature annotation.</text>
</comment>
<organism evidence="9 10">
    <name type="scientific">Thalassoglobus polymorphus</name>
    <dbReference type="NCBI Taxonomy" id="2527994"/>
    <lineage>
        <taxon>Bacteria</taxon>
        <taxon>Pseudomonadati</taxon>
        <taxon>Planctomycetota</taxon>
        <taxon>Planctomycetia</taxon>
        <taxon>Planctomycetales</taxon>
        <taxon>Planctomycetaceae</taxon>
        <taxon>Thalassoglobus</taxon>
    </lineage>
</organism>
<protein>
    <recommendedName>
        <fullName evidence="4 7">GDP-mannose 4,6-dehydratase</fullName>
        <ecNumber evidence="4 7">4.2.1.47</ecNumber>
    </recommendedName>
    <alternativeName>
        <fullName evidence="7">GDP-D-mannose dehydratase</fullName>
    </alternativeName>
</protein>
<gene>
    <name evidence="9" type="primary">gmd_2</name>
    <name evidence="7" type="synonym">gmd</name>
    <name evidence="9" type="ORF">Mal48_37100</name>
</gene>
<dbReference type="Gene3D" id="3.90.25.10">
    <property type="entry name" value="UDP-galactose 4-epimerase, domain 1"/>
    <property type="match status" value="1"/>
</dbReference>
<keyword evidence="10" id="KW-1185">Reference proteome</keyword>
<dbReference type="CDD" id="cd05260">
    <property type="entry name" value="GDP_MD_SDR_e"/>
    <property type="match status" value="1"/>
</dbReference>
<name>A0A517QS40_9PLAN</name>
<dbReference type="PANTHER" id="PTHR43715:SF1">
    <property type="entry name" value="GDP-MANNOSE 4,6 DEHYDRATASE"/>
    <property type="match status" value="1"/>
</dbReference>
<evidence type="ECO:0000259" key="8">
    <source>
        <dbReference type="Pfam" id="PF16363"/>
    </source>
</evidence>
<dbReference type="AlphaFoldDB" id="A0A517QS40"/>
<dbReference type="InterPro" id="IPR016040">
    <property type="entry name" value="NAD(P)-bd_dom"/>
</dbReference>
<evidence type="ECO:0000256" key="2">
    <source>
        <dbReference type="ARBA" id="ARBA00001937"/>
    </source>
</evidence>
<dbReference type="Proteomes" id="UP000315724">
    <property type="component" value="Chromosome"/>
</dbReference>
<comment type="catalytic activity">
    <reaction evidence="1 7">
        <text>GDP-alpha-D-mannose = GDP-4-dehydro-alpha-D-rhamnose + H2O</text>
        <dbReference type="Rhea" id="RHEA:23820"/>
        <dbReference type="ChEBI" id="CHEBI:15377"/>
        <dbReference type="ChEBI" id="CHEBI:57527"/>
        <dbReference type="ChEBI" id="CHEBI:57964"/>
        <dbReference type="EC" id="4.2.1.47"/>
    </reaction>
</comment>
<evidence type="ECO:0000256" key="5">
    <source>
        <dbReference type="ARBA" id="ARBA00023239"/>
    </source>
</evidence>
<keyword evidence="5 7" id="KW-0456">Lyase</keyword>
<dbReference type="EMBL" id="CP036267">
    <property type="protein sequence ID" value="QDT34450.1"/>
    <property type="molecule type" value="Genomic_DNA"/>
</dbReference>
<dbReference type="RefSeq" id="WP_197442310.1">
    <property type="nucleotide sequence ID" value="NZ_CP036267.1"/>
</dbReference>
<evidence type="ECO:0000256" key="7">
    <source>
        <dbReference type="HAMAP-Rule" id="MF_00955"/>
    </source>
</evidence>
<evidence type="ECO:0000313" key="10">
    <source>
        <dbReference type="Proteomes" id="UP000315724"/>
    </source>
</evidence>
<dbReference type="Pfam" id="PF16363">
    <property type="entry name" value="GDP_Man_Dehyd"/>
    <property type="match status" value="1"/>
</dbReference>
<evidence type="ECO:0000256" key="6">
    <source>
        <dbReference type="ARBA" id="ARBA00059383"/>
    </source>
</evidence>
<dbReference type="EC" id="4.2.1.47" evidence="4 7"/>
<dbReference type="GO" id="GO:0042351">
    <property type="term" value="P:'de novo' GDP-L-fucose biosynthetic process"/>
    <property type="evidence" value="ECO:0007669"/>
    <property type="project" value="TreeGrafter"/>
</dbReference>
<dbReference type="HAMAP" id="MF_00955">
    <property type="entry name" value="GDP_Man_dehydratase"/>
    <property type="match status" value="1"/>
</dbReference>